<feature type="transmembrane region" description="Helical" evidence="4">
    <location>
        <begin position="325"/>
        <end position="349"/>
    </location>
</feature>
<dbReference type="PRINTS" id="PR00038">
    <property type="entry name" value="HTHLUXR"/>
</dbReference>
<feature type="transmembrane region" description="Helical" evidence="4">
    <location>
        <begin position="206"/>
        <end position="228"/>
    </location>
</feature>
<sequence>MVVVARNKKQGGGFLSGFSLLACFAIAFYRLVYWSTNSGSFAPTNDFLNFTEMAAQAVAMLALIVLDYRFAYTERTVNALIVVAAAAQLCGSGLLFAPYYLGDFDSQAVAVFGAVFRGAGSAVLLLGLGRLLCSIEPKRSALIIAGGYTIFGVISLVLSLAPRDVIAFAALVFPIASGFCLVWCSEKNAVNVGEKQTVDAAMLRRIPLDTVILLFLCALAGVVSGAFTPPSLIDQRAFNVFWMIIYFAVFVVYCVWVFRFKRNDPDALWPFLVLVIFSGLFFYSSFSAINSELATSFMSATRRTLMLFCWVFMAASIYRQKLPALLFFGAGNLVFSQLPAMVGYLIGIFHPMLDSYETSLVNIAITAAMALVLVVAIIVVVMRARVSQVVSPGQANSIDPTERAIAVIAEQYALSPRESEIALLVVKGYTLPMIGEKLFISTDTVRSHSKGLYKKLGIHKKQELIALVERHV</sequence>
<dbReference type="PROSITE" id="PS50043">
    <property type="entry name" value="HTH_LUXR_2"/>
    <property type="match status" value="1"/>
</dbReference>
<dbReference type="SMART" id="SM00421">
    <property type="entry name" value="HTH_LUXR"/>
    <property type="match status" value="1"/>
</dbReference>
<keyword evidence="1" id="KW-0805">Transcription regulation</keyword>
<feature type="transmembrane region" description="Helical" evidence="4">
    <location>
        <begin position="300"/>
        <end position="318"/>
    </location>
</feature>
<keyword evidence="7" id="KW-1185">Reference proteome</keyword>
<protein>
    <recommendedName>
        <fullName evidence="5">HTH luxR-type domain-containing protein</fullName>
    </recommendedName>
</protein>
<dbReference type="PROSITE" id="PS51257">
    <property type="entry name" value="PROKAR_LIPOPROTEIN"/>
    <property type="match status" value="1"/>
</dbReference>
<feature type="transmembrane region" description="Helical" evidence="4">
    <location>
        <begin position="267"/>
        <end position="288"/>
    </location>
</feature>
<gene>
    <name evidence="6" type="ORF">CE91St30_06420</name>
</gene>
<feature type="transmembrane region" description="Helical" evidence="4">
    <location>
        <begin position="166"/>
        <end position="185"/>
    </location>
</feature>
<evidence type="ECO:0000256" key="4">
    <source>
        <dbReference type="SAM" id="Phobius"/>
    </source>
</evidence>
<evidence type="ECO:0000256" key="1">
    <source>
        <dbReference type="ARBA" id="ARBA00023015"/>
    </source>
</evidence>
<reference evidence="6 7" key="1">
    <citation type="submission" date="2022-01" db="EMBL/GenBank/DDBJ databases">
        <title>Novel bile acid biosynthetic pathways are enriched in the microbiome of centenarians.</title>
        <authorList>
            <person name="Sato Y."/>
            <person name="Atarashi K."/>
            <person name="Plichta R.D."/>
            <person name="Arai Y."/>
            <person name="Sasajima S."/>
            <person name="Kearney M.S."/>
            <person name="Suda W."/>
            <person name="Takeshita K."/>
            <person name="Sasaki T."/>
            <person name="Okamoto S."/>
            <person name="Skelly N.A."/>
            <person name="Okamura Y."/>
            <person name="Vlamakis H."/>
            <person name="Li Y."/>
            <person name="Tanoue T."/>
            <person name="Takei H."/>
            <person name="Nittono H."/>
            <person name="Narushima S."/>
            <person name="Irie J."/>
            <person name="Itoh H."/>
            <person name="Moriya K."/>
            <person name="Sugiura Y."/>
            <person name="Suematsu M."/>
            <person name="Moritoki N."/>
            <person name="Shibata S."/>
            <person name="Littman R.D."/>
            <person name="Fischbach A.M."/>
            <person name="Uwamino Y."/>
            <person name="Inoue T."/>
            <person name="Honda A."/>
            <person name="Hattori M."/>
            <person name="Murai T."/>
            <person name="Xavier J.R."/>
            <person name="Hirose N."/>
            <person name="Honda K."/>
        </authorList>
    </citation>
    <scope>NUCLEOTIDE SEQUENCE [LARGE SCALE GENOMIC DNA]</scope>
    <source>
        <strain evidence="6 7">CE91-St30</strain>
    </source>
</reference>
<evidence type="ECO:0000313" key="7">
    <source>
        <dbReference type="Proteomes" id="UP001320544"/>
    </source>
</evidence>
<evidence type="ECO:0000256" key="3">
    <source>
        <dbReference type="ARBA" id="ARBA00023163"/>
    </source>
</evidence>
<feature type="transmembrane region" description="Helical" evidence="4">
    <location>
        <begin position="79"/>
        <end position="101"/>
    </location>
</feature>
<dbReference type="InterPro" id="IPR000792">
    <property type="entry name" value="Tscrpt_reg_LuxR_C"/>
</dbReference>
<keyword evidence="4" id="KW-1133">Transmembrane helix</keyword>
<feature type="transmembrane region" description="Helical" evidence="4">
    <location>
        <begin position="240"/>
        <end position="260"/>
    </location>
</feature>
<dbReference type="Gene3D" id="1.10.10.10">
    <property type="entry name" value="Winged helix-like DNA-binding domain superfamily/Winged helix DNA-binding domain"/>
    <property type="match status" value="1"/>
</dbReference>
<name>A0ABM7WGF0_9ACTN</name>
<keyword evidence="4" id="KW-0812">Transmembrane</keyword>
<keyword evidence="3" id="KW-0804">Transcription</keyword>
<feature type="transmembrane region" description="Helical" evidence="4">
    <location>
        <begin position="140"/>
        <end position="160"/>
    </location>
</feature>
<keyword evidence="4" id="KW-0472">Membrane</keyword>
<keyword evidence="2" id="KW-0238">DNA-binding</keyword>
<evidence type="ECO:0000313" key="6">
    <source>
        <dbReference type="EMBL" id="BDE95309.1"/>
    </source>
</evidence>
<dbReference type="EMBL" id="AP025564">
    <property type="protein sequence ID" value="BDE95309.1"/>
    <property type="molecule type" value="Genomic_DNA"/>
</dbReference>
<dbReference type="InterPro" id="IPR016032">
    <property type="entry name" value="Sig_transdc_resp-reg_C-effctor"/>
</dbReference>
<evidence type="ECO:0000256" key="2">
    <source>
        <dbReference type="ARBA" id="ARBA00023125"/>
    </source>
</evidence>
<accession>A0ABM7WGF0</accession>
<feature type="transmembrane region" description="Helical" evidence="4">
    <location>
        <begin position="53"/>
        <end position="72"/>
    </location>
</feature>
<dbReference type="CDD" id="cd06170">
    <property type="entry name" value="LuxR_C_like"/>
    <property type="match status" value="1"/>
</dbReference>
<proteinExistence type="predicted"/>
<dbReference type="Proteomes" id="UP001320544">
    <property type="component" value="Chromosome"/>
</dbReference>
<dbReference type="PANTHER" id="PTHR44688:SF16">
    <property type="entry name" value="DNA-BINDING TRANSCRIPTIONAL ACTIVATOR DEVR_DOSR"/>
    <property type="match status" value="1"/>
</dbReference>
<dbReference type="SUPFAM" id="SSF46894">
    <property type="entry name" value="C-terminal effector domain of the bipartite response regulators"/>
    <property type="match status" value="1"/>
</dbReference>
<dbReference type="InterPro" id="IPR036388">
    <property type="entry name" value="WH-like_DNA-bd_sf"/>
</dbReference>
<feature type="transmembrane region" description="Helical" evidence="4">
    <location>
        <begin position="12"/>
        <end position="33"/>
    </location>
</feature>
<evidence type="ECO:0000259" key="5">
    <source>
        <dbReference type="PROSITE" id="PS50043"/>
    </source>
</evidence>
<feature type="transmembrane region" description="Helical" evidence="4">
    <location>
        <begin position="107"/>
        <end position="128"/>
    </location>
</feature>
<dbReference type="PANTHER" id="PTHR44688">
    <property type="entry name" value="DNA-BINDING TRANSCRIPTIONAL ACTIVATOR DEVR_DOSR"/>
    <property type="match status" value="1"/>
</dbReference>
<feature type="transmembrane region" description="Helical" evidence="4">
    <location>
        <begin position="361"/>
        <end position="382"/>
    </location>
</feature>
<feature type="domain" description="HTH luxR-type" evidence="5">
    <location>
        <begin position="407"/>
        <end position="472"/>
    </location>
</feature>
<organism evidence="6 7">
    <name type="scientific">Raoultibacter timonensis</name>
    <dbReference type="NCBI Taxonomy" id="1907662"/>
    <lineage>
        <taxon>Bacteria</taxon>
        <taxon>Bacillati</taxon>
        <taxon>Actinomycetota</taxon>
        <taxon>Coriobacteriia</taxon>
        <taxon>Eggerthellales</taxon>
        <taxon>Eggerthellaceae</taxon>
        <taxon>Raoultibacter</taxon>
    </lineage>
</organism>
<dbReference type="Pfam" id="PF00196">
    <property type="entry name" value="GerE"/>
    <property type="match status" value="1"/>
</dbReference>